<keyword evidence="4" id="KW-1185">Reference proteome</keyword>
<evidence type="ECO:0000313" key="4">
    <source>
        <dbReference type="Proteomes" id="UP000614047"/>
    </source>
</evidence>
<feature type="region of interest" description="Disordered" evidence="1">
    <location>
        <begin position="20"/>
        <end position="46"/>
    </location>
</feature>
<name>A0A931D9Z8_9ACTN</name>
<sequence length="295" mass="30879">MRCLAAAVALALALAGTAACSGDEKGGATPRQSQSQSQGQATPQGTPAARLADVTLPDQPGPLVDLITRQVRAAGTVRAENASTTAEGAKKVEEKISAQLRTGTRTPSAQMTIVSQDPADSGTTEAVVLDGTIYTRVDGEEQAPGKPWVRLSRKDAANPELAPFAKMLTGLLDEIDGALAQMSTDTGLALVRNGAFKGAPAEESFEGTRVRRFTGTTEAAKLAGSDRAFEALSKVGMKEVAWMLWVDGKGLPRKFQTDYTTPQGMKGSQTVTYRSWGEPLIIQAPPAGKVHTIGA</sequence>
<evidence type="ECO:0000313" key="3">
    <source>
        <dbReference type="EMBL" id="MBG6087209.1"/>
    </source>
</evidence>
<keyword evidence="2" id="KW-0732">Signal</keyword>
<evidence type="ECO:0000256" key="2">
    <source>
        <dbReference type="SAM" id="SignalP"/>
    </source>
</evidence>
<accession>A0A931D9Z8</accession>
<dbReference type="Gene3D" id="2.50.20.20">
    <property type="match status" value="1"/>
</dbReference>
<reference evidence="3" key="1">
    <citation type="submission" date="2020-11" db="EMBL/GenBank/DDBJ databases">
        <title>Sequencing the genomes of 1000 actinobacteria strains.</title>
        <authorList>
            <person name="Klenk H.-P."/>
        </authorList>
    </citation>
    <scope>NUCLEOTIDE SEQUENCE</scope>
    <source>
        <strain evidence="3">DSM 43175</strain>
    </source>
</reference>
<dbReference type="SUPFAM" id="SSF89392">
    <property type="entry name" value="Prokaryotic lipoproteins and lipoprotein localization factors"/>
    <property type="match status" value="1"/>
</dbReference>
<organism evidence="3 4">
    <name type="scientific">Actinomadura viridis</name>
    <dbReference type="NCBI Taxonomy" id="58110"/>
    <lineage>
        <taxon>Bacteria</taxon>
        <taxon>Bacillati</taxon>
        <taxon>Actinomycetota</taxon>
        <taxon>Actinomycetes</taxon>
        <taxon>Streptosporangiales</taxon>
        <taxon>Thermomonosporaceae</taxon>
        <taxon>Actinomadura</taxon>
    </lineage>
</organism>
<dbReference type="RefSeq" id="WP_197010105.1">
    <property type="nucleotide sequence ID" value="NZ_BAABES010000006.1"/>
</dbReference>
<protein>
    <recommendedName>
        <fullName evidence="5">Lipoprotein</fullName>
    </recommendedName>
</protein>
<dbReference type="AlphaFoldDB" id="A0A931D9Z8"/>
<feature type="chain" id="PRO_5037043558" description="Lipoprotein" evidence="2">
    <location>
        <begin position="22"/>
        <end position="295"/>
    </location>
</feature>
<dbReference type="InterPro" id="IPR029046">
    <property type="entry name" value="LolA/LolB/LppX"/>
</dbReference>
<comment type="caution">
    <text evidence="3">The sequence shown here is derived from an EMBL/GenBank/DDBJ whole genome shotgun (WGS) entry which is preliminary data.</text>
</comment>
<dbReference type="PROSITE" id="PS51257">
    <property type="entry name" value="PROKAR_LIPOPROTEIN"/>
    <property type="match status" value="1"/>
</dbReference>
<feature type="signal peptide" evidence="2">
    <location>
        <begin position="1"/>
        <end position="21"/>
    </location>
</feature>
<dbReference type="Proteomes" id="UP000614047">
    <property type="component" value="Unassembled WGS sequence"/>
</dbReference>
<dbReference type="EMBL" id="JADOUA010000001">
    <property type="protein sequence ID" value="MBG6087209.1"/>
    <property type="molecule type" value="Genomic_DNA"/>
</dbReference>
<evidence type="ECO:0000256" key="1">
    <source>
        <dbReference type="SAM" id="MobiDB-lite"/>
    </source>
</evidence>
<gene>
    <name evidence="3" type="ORF">IW256_001322</name>
</gene>
<evidence type="ECO:0008006" key="5">
    <source>
        <dbReference type="Google" id="ProtNLM"/>
    </source>
</evidence>
<feature type="compositionally biased region" description="Polar residues" evidence="1">
    <location>
        <begin position="30"/>
        <end position="45"/>
    </location>
</feature>
<proteinExistence type="predicted"/>